<gene>
    <name evidence="1" type="ORF">MKS88_002111</name>
</gene>
<proteinExistence type="predicted"/>
<reference evidence="1" key="1">
    <citation type="submission" date="2022-06" db="EMBL/GenBank/DDBJ databases">
        <title>The First Complete Genome of the Simian Malaria Parasite Plasmodium brasilianum.</title>
        <authorList>
            <person name="Bajic M."/>
            <person name="Ravishankar S."/>
        </authorList>
    </citation>
    <scope>NUCLEOTIDE SEQUENCE</scope>
    <source>
        <strain evidence="1">Bolivian I</strain>
    </source>
</reference>
<dbReference type="EMBL" id="CM043775">
    <property type="protein sequence ID" value="KAI4839554.1"/>
    <property type="molecule type" value="Genomic_DNA"/>
</dbReference>
<dbReference type="Proteomes" id="UP001056978">
    <property type="component" value="Chromosome 7"/>
</dbReference>
<evidence type="ECO:0000313" key="1">
    <source>
        <dbReference type="EMBL" id="KAI4839554.1"/>
    </source>
</evidence>
<protein>
    <submittedName>
        <fullName evidence="1">Palmitoyltransferase DHHC6</fullName>
    </submittedName>
</protein>
<comment type="caution">
    <text evidence="1">The sequence shown here is derived from an EMBL/GenBank/DDBJ whole genome shotgun (WGS) entry which is preliminary data.</text>
</comment>
<evidence type="ECO:0000313" key="2">
    <source>
        <dbReference type="Proteomes" id="UP001056978"/>
    </source>
</evidence>
<name>A0ACB9YDN1_PLABR</name>
<accession>A0ACB9YDN1</accession>
<sequence length="321" mass="38338">MHYTRCSSVNAYTSATEKLVDWEKAKLSTCYPTDLHIINKNNIIFSKDIKTRSRNTFRLSNNKFYQYNTPLSYCSACDVLQLLRSKHCKVCQRCVRTFDHHCPWINNCVAENNRCFFLLFLYIEEGTIFFSLKYISNVVYNMLYYDNWYFFCWLLMLLLTLSFFFFMILSLGIYHSYLCLVSKQIESKIRTAAMNQHYFGQMPFINETTWENGSPGKIPYLKNFSKKYNSPFFLSYSKNVLVYFCYFPLPLLFLQKLRDSLLSYFMRKEIVVFGKRGEILWKSRKKLTYRSSNILFKTLETFSLFTINLSIEKKKKNHSNS</sequence>
<keyword evidence="2" id="KW-1185">Reference proteome</keyword>
<organism evidence="1 2">
    <name type="scientific">Plasmodium brasilianum</name>
    <dbReference type="NCBI Taxonomy" id="5824"/>
    <lineage>
        <taxon>Eukaryota</taxon>
        <taxon>Sar</taxon>
        <taxon>Alveolata</taxon>
        <taxon>Apicomplexa</taxon>
        <taxon>Aconoidasida</taxon>
        <taxon>Haemosporida</taxon>
        <taxon>Plasmodiidae</taxon>
        <taxon>Plasmodium</taxon>
        <taxon>Plasmodium (Plasmodium)</taxon>
    </lineage>
</organism>